<evidence type="ECO:0000313" key="3">
    <source>
        <dbReference type="Proteomes" id="UP000006023"/>
    </source>
</evidence>
<accession>G7GUF9</accession>
<keyword evidence="3" id="KW-1185">Reference proteome</keyword>
<gene>
    <name evidence="2" type="ORF">GOAMR_63_00810</name>
</gene>
<sequence length="415" mass="41752">MELDRGTRTMTYAADEPGSEAPTVPVGRREAAGSGSVLGLTVTDEAIISVVRGPAGDIVASNIVDLVDSTPQDAFDAITELVDSVPLAVDAIGIAASRQSTGGYLAERFAPGASAPMWSPKVRMVDFPVALAEVARAEPTRGGIIAVVDLDGEGVPSAGRSIITVDVQSGAIVGTAEFNDGAPEPITEPAGANAVADAVTTMPGGSSVAQVLCTGAGAELPGVAPAFEYAVARPVSIATAPTLAGATGAAMSAQRMSVEPPGPTVRTRVAAVADTPTSPPRRWWPAAAAIVGALALGGIIGALIAGGSDSEPEKLASTSDATATVTRTTTKTFNRPRATVTRTVDGNAATVTERNTETATATQTATRTATETRTRTETATETVTEVETVTVPAQPPTVLPPVTFTVTTTVTAPAG</sequence>
<evidence type="ECO:0000313" key="2">
    <source>
        <dbReference type="EMBL" id="GAB07234.1"/>
    </source>
</evidence>
<protein>
    <submittedName>
        <fullName evidence="2">Uncharacterized protein</fullName>
    </submittedName>
</protein>
<dbReference type="EMBL" id="BAED01000063">
    <property type="protein sequence ID" value="GAB07234.1"/>
    <property type="molecule type" value="Genomic_DNA"/>
</dbReference>
<reference evidence="2 3" key="1">
    <citation type="submission" date="2011-11" db="EMBL/GenBank/DDBJ databases">
        <title>Whole genome shotgun sequence of Gordonia amarae NBRC 15530.</title>
        <authorList>
            <person name="Takarada H."/>
            <person name="Hosoyama A."/>
            <person name="Tsuchikane K."/>
            <person name="Katsumata H."/>
            <person name="Yamazaki S."/>
            <person name="Fujita N."/>
        </authorList>
    </citation>
    <scope>NUCLEOTIDE SEQUENCE [LARGE SCALE GENOMIC DNA]</scope>
    <source>
        <strain evidence="2 3">NBRC 15530</strain>
    </source>
</reference>
<dbReference type="STRING" id="1075090.GOAMR_63_00810"/>
<dbReference type="eggNOG" id="ENOG5033SVC">
    <property type="taxonomic scope" value="Bacteria"/>
</dbReference>
<comment type="caution">
    <text evidence="2">The sequence shown here is derived from an EMBL/GenBank/DDBJ whole genome shotgun (WGS) entry which is preliminary data.</text>
</comment>
<feature type="region of interest" description="Disordered" evidence="1">
    <location>
        <begin position="307"/>
        <end position="332"/>
    </location>
</feature>
<name>G7GUF9_9ACTN</name>
<dbReference type="AlphaFoldDB" id="G7GUF9"/>
<proteinExistence type="predicted"/>
<organism evidence="2 3">
    <name type="scientific">Gordonia amarae NBRC 15530</name>
    <dbReference type="NCBI Taxonomy" id="1075090"/>
    <lineage>
        <taxon>Bacteria</taxon>
        <taxon>Bacillati</taxon>
        <taxon>Actinomycetota</taxon>
        <taxon>Actinomycetes</taxon>
        <taxon>Mycobacteriales</taxon>
        <taxon>Gordoniaceae</taxon>
        <taxon>Gordonia</taxon>
    </lineage>
</organism>
<feature type="compositionally biased region" description="Low complexity" evidence="1">
    <location>
        <begin position="316"/>
        <end position="332"/>
    </location>
</feature>
<dbReference type="Proteomes" id="UP000006023">
    <property type="component" value="Unassembled WGS sequence"/>
</dbReference>
<evidence type="ECO:0000256" key="1">
    <source>
        <dbReference type="SAM" id="MobiDB-lite"/>
    </source>
</evidence>
<feature type="region of interest" description="Disordered" evidence="1">
    <location>
        <begin position="1"/>
        <end position="29"/>
    </location>
</feature>